<evidence type="ECO:0000256" key="6">
    <source>
        <dbReference type="ARBA" id="ARBA00093456"/>
    </source>
</evidence>
<comment type="subcellular location">
    <subcellularLocation>
        <location evidence="7">Cytoplasm</location>
    </subcellularLocation>
    <subcellularLocation>
        <location evidence="7">Mitochondrion</location>
    </subcellularLocation>
    <subcellularLocation>
        <location evidence="1">Nucleus</location>
    </subcellularLocation>
</comment>
<dbReference type="STRING" id="1246581.A0A2H9TFQ1"/>
<feature type="binding site" evidence="7">
    <location>
        <position position="1353"/>
    </location>
    <ligand>
        <name>(6S)-NADPHX</name>
        <dbReference type="ChEBI" id="CHEBI:64076"/>
    </ligand>
</feature>
<dbReference type="Gene3D" id="3.40.50.10260">
    <property type="entry name" value="YjeF N-terminal domain"/>
    <property type="match status" value="1"/>
</dbReference>
<comment type="caution">
    <text evidence="11">The sequence shown here is derived from an EMBL/GenBank/DDBJ whole genome shotgun (WGS) entry which is preliminary data.</text>
</comment>
<comment type="similarity">
    <text evidence="6">Belongs to the Fanconi anemia protein FANCD2 family.</text>
</comment>
<keyword evidence="7" id="KW-0520">NAD</keyword>
<dbReference type="Pfam" id="PF14580">
    <property type="entry name" value="LRR_9"/>
    <property type="match status" value="1"/>
</dbReference>
<keyword evidence="7" id="KW-0479">Metal-binding</keyword>
<dbReference type="GO" id="GO:0070182">
    <property type="term" value="F:DNA polymerase binding"/>
    <property type="evidence" value="ECO:0007669"/>
    <property type="project" value="TreeGrafter"/>
</dbReference>
<protein>
    <recommendedName>
        <fullName evidence="7">NAD(P)H-hydrate epimerase</fullName>
        <ecNumber evidence="7">5.1.99.6</ecNumber>
    </recommendedName>
    <alternativeName>
        <fullName evidence="7">NAD(P)HX epimerase</fullName>
    </alternativeName>
</protein>
<feature type="binding site" evidence="7">
    <location>
        <position position="1370"/>
    </location>
    <ligand>
        <name>(6S)-NADPHX</name>
        <dbReference type="ChEBI" id="CHEBI:64076"/>
    </ligand>
</feature>
<feature type="binding site" evidence="7">
    <location>
        <position position="1373"/>
    </location>
    <ligand>
        <name>K(+)</name>
        <dbReference type="ChEBI" id="CHEBI:29103"/>
    </ligand>
</feature>
<keyword evidence="3" id="KW-0677">Repeat</keyword>
<evidence type="ECO:0000256" key="4">
    <source>
        <dbReference type="ARBA" id="ARBA00022843"/>
    </source>
</evidence>
<dbReference type="GO" id="GO:0046872">
    <property type="term" value="F:metal ion binding"/>
    <property type="evidence" value="ECO:0007669"/>
    <property type="project" value="UniProtKB-KW"/>
</dbReference>
<dbReference type="PROSITE" id="PS51385">
    <property type="entry name" value="YJEF_N"/>
    <property type="match status" value="1"/>
</dbReference>
<dbReference type="GO" id="GO:0036297">
    <property type="term" value="P:interstrand cross-link repair"/>
    <property type="evidence" value="ECO:0007669"/>
    <property type="project" value="TreeGrafter"/>
</dbReference>
<comment type="similarity">
    <text evidence="7">Belongs to the NnrE/AIBP family.</text>
</comment>
<dbReference type="GO" id="GO:1990918">
    <property type="term" value="P:double-strand break repair involved in meiotic recombination"/>
    <property type="evidence" value="ECO:0007669"/>
    <property type="project" value="TreeGrafter"/>
</dbReference>
<dbReference type="GO" id="GO:0005739">
    <property type="term" value="C:mitochondrion"/>
    <property type="evidence" value="ECO:0007669"/>
    <property type="project" value="UniProtKB-SubCell"/>
</dbReference>
<keyword evidence="5" id="KW-0539">Nucleus</keyword>
<dbReference type="GO" id="GO:0000793">
    <property type="term" value="C:condensed chromosome"/>
    <property type="evidence" value="ECO:0007669"/>
    <property type="project" value="TreeGrafter"/>
</dbReference>
<evidence type="ECO:0000313" key="12">
    <source>
        <dbReference type="Proteomes" id="UP000240830"/>
    </source>
</evidence>
<feature type="compositionally biased region" description="Polar residues" evidence="8">
    <location>
        <begin position="1025"/>
        <end position="1045"/>
    </location>
</feature>
<comment type="catalytic activity">
    <reaction evidence="7">
        <text>(6R)-NADPHX = (6S)-NADPHX</text>
        <dbReference type="Rhea" id="RHEA:32227"/>
        <dbReference type="ChEBI" id="CHEBI:64076"/>
        <dbReference type="ChEBI" id="CHEBI:64077"/>
        <dbReference type="EC" id="5.1.99.6"/>
    </reaction>
</comment>
<feature type="binding site" evidence="7">
    <location>
        <begin position="1285"/>
        <end position="1289"/>
    </location>
    <ligand>
        <name>(6S)-NADPHX</name>
        <dbReference type="ChEBI" id="CHEBI:64076"/>
    </ligand>
</feature>
<keyword evidence="2" id="KW-1017">Isopeptide bond</keyword>
<dbReference type="Pfam" id="PF03853">
    <property type="entry name" value="YjeF_N"/>
    <property type="match status" value="1"/>
</dbReference>
<keyword evidence="7" id="KW-0547">Nucleotide-binding</keyword>
<evidence type="ECO:0000256" key="7">
    <source>
        <dbReference type="HAMAP-Rule" id="MF_03159"/>
    </source>
</evidence>
<dbReference type="InterPro" id="IPR025749">
    <property type="entry name" value="Sphingomyelin_synth-like_dom"/>
</dbReference>
<dbReference type="GO" id="GO:0005634">
    <property type="term" value="C:nucleus"/>
    <property type="evidence" value="ECO:0007669"/>
    <property type="project" value="UniProtKB-SubCell"/>
</dbReference>
<feature type="domain" description="YjeF N-terminal" evidence="10">
    <location>
        <begin position="1237"/>
        <end position="1427"/>
    </location>
</feature>
<dbReference type="NCBIfam" id="TIGR00197">
    <property type="entry name" value="yjeF_nterm"/>
    <property type="match status" value="1"/>
</dbReference>
<dbReference type="EC" id="5.1.99.6" evidence="7"/>
<keyword evidence="4" id="KW-0832">Ubl conjugation</keyword>
<dbReference type="HAMAP" id="MF_01966">
    <property type="entry name" value="NADHX_epimerase"/>
    <property type="match status" value="1"/>
</dbReference>
<keyword evidence="7" id="KW-0496">Mitochondrion</keyword>
<name>A0A2H9TFQ1_9FUNG</name>
<dbReference type="SUPFAM" id="SSF64153">
    <property type="entry name" value="YjeF N-terminal domain-like"/>
    <property type="match status" value="1"/>
</dbReference>
<keyword evidence="7" id="KW-0963">Cytoplasm</keyword>
<sequence>MPPRRRTSKSIDTELVIAESFASLQLYQEQAKKLANVDAAITTARAGLVSNPKKWLISEPSLLDAIGLHAPDALRDCLLEFLGTISESRELVNATVLRLGLLGPPKSFDKIQQVLSVSDSKWDIVENLACLCDCTLDQHLRDSIEICEKLWIDPDRARIFRFLANIDIPDDLLGCWRDRGLQCLGTGLGDFYSVFSFLIKCCRSTESAKFHLKLNRLEESVCRQEQSKRARTTEGFQKIALDDCFRCLIQNKYALEAFRNCKSLTNPVFYLFNLLLFRISSEEKHVLQVLKDASQIDNVRLAAEFLLSETVHKVDLPLVMRIVRSCVQQGSLKIASLLMVQGFQSASQYDARDLISELAGYITDTKSSSWGLGLLEEIAMNSSELIYRYQSTLKIIFDHVDRLQSDQIRTYYRCMVRLAVYTLTQHGDASPWNDLLIIFRKQVGSLDSNIRLFGAQAVLAMSGVLFCSSPDLAEEATCSQAPRHIGNQRFLETFLVLFELSLSMVNCDAPSVQVICTELPSILSEADPMIIASLGRRISNIFESAFIFELKSSDKTEHNLDADEALIGVSFGHDSPQAASRVIMPYLFHLLQWSEKMTHHGSLDNIDALLGCPVKTDDSELHGIVLSNWLRVLVNAFADQDDKEIQNKCLSRLALLAQSKMDIPTVISGGRAENAMVREDFDNDFVHTLTSCKHVSGPPTAIKISSIPLSALVYCKYFAKFEAFLSKEFSNTNLSSWSIEDIEKVIEAVVGRLDVLVILCGELQRRSYVNLPEVCAKIIKGVDQFDSIVSLLQILIIGKTTSEEIISHGTEFIFSSECSTPEAVSICEKLSVIHTDVAGFIEHILEQLPNLSAWKKKLALHGVLCSSLSKTALTDPPTIEKATRIFEKLVQMSRAGIDTGFSEAILKYGRIFVERFVKECLPILQRSFISTRTLILETFKVLQLATRSLQIMCNHLKPQRLPKYRNLLPPMRRVLESLLYGVKQLLQANNCLSAFWIGNLKHRTIDGAEANSQVPLDVDSDEMSSQESLDSGEMNSQESLDSGETNPRRAVDPNETNLSASLNANPDRGPPRVPNSNKIPAIENLAITRDQYDTLDLTDNDIPRLENFPTLRRLRTLLVSNNKITRLDLEMMQKLPALEMLVLNNNPLGTVEALRVLQGGKLRYLSLIDCPVTRTPHYRLNVIAMLPQLKALDFCKITAAERQAAADLTTDTAVVEERPSKVSKVDREKIKERLRNAKSLDEIKQLERILDTGHLMELAGLSVACAIHAEYAAEQSCLVVCGPGNNGGDGLVAARHLAHFGYRVTVVYPRRLMAQCVDMGIDVCQDWPIRKSYDIVVDAIFGFSFHGPVREPYASLVQQLQSHHRVVSVDVPSGWEADAPPTNPVWMPAMLVSLTAPKQCCIYYKGIHYLGGRFIPPSLAANPSNVHFPILPDLGLAIMPHIKMIWLTDLVVQTPVLYTFVYIFIADPQPVLSICRIGNTLSIAYLLRCVSMVVTSLPDPRPGCVRITSKVFTTFTLHRCGGKSQGVMVSCVDCLFSGHMIMLTIIGLYWLSHQPSFYHQIAAILKKCTLLLFFAGIWAILANRTHYTIDILVAIYTGAGIWWSFAYFWQNHLAKRLVNVDRFYDKAF</sequence>
<dbReference type="Gene3D" id="3.80.10.10">
    <property type="entry name" value="Ribonuclease Inhibitor"/>
    <property type="match status" value="1"/>
</dbReference>
<dbReference type="GO" id="GO:0052856">
    <property type="term" value="F:NAD(P)HX epimerase activity"/>
    <property type="evidence" value="ECO:0007669"/>
    <property type="project" value="UniProtKB-UniRule"/>
</dbReference>
<dbReference type="PANTHER" id="PTHR32086:SF0">
    <property type="entry name" value="FANCONI ANEMIA GROUP D2 PROTEIN"/>
    <property type="match status" value="1"/>
</dbReference>
<keyword evidence="9" id="KW-0812">Transmembrane</keyword>
<dbReference type="InterPro" id="IPR003603">
    <property type="entry name" value="U2A'_phosphoprotein32A_C"/>
</dbReference>
<dbReference type="Proteomes" id="UP000240830">
    <property type="component" value="Unassembled WGS sequence"/>
</dbReference>
<dbReference type="InterPro" id="IPR032675">
    <property type="entry name" value="LRR_dom_sf"/>
</dbReference>
<keyword evidence="7" id="KW-0413">Isomerase</keyword>
<dbReference type="InterPro" id="IPR004443">
    <property type="entry name" value="YjeF_N_dom"/>
</dbReference>
<evidence type="ECO:0000259" key="10">
    <source>
        <dbReference type="PROSITE" id="PS51385"/>
    </source>
</evidence>
<comment type="catalytic activity">
    <reaction evidence="7">
        <text>(6R)-NADHX = (6S)-NADHX</text>
        <dbReference type="Rhea" id="RHEA:32215"/>
        <dbReference type="ChEBI" id="CHEBI:64074"/>
        <dbReference type="ChEBI" id="CHEBI:64075"/>
        <dbReference type="EC" id="5.1.99.6"/>
    </reaction>
</comment>
<feature type="binding site" evidence="7">
    <location>
        <position position="1286"/>
    </location>
    <ligand>
        <name>K(+)</name>
        <dbReference type="ChEBI" id="CHEBI:29103"/>
    </ligand>
</feature>
<evidence type="ECO:0000256" key="3">
    <source>
        <dbReference type="ARBA" id="ARBA00022737"/>
    </source>
</evidence>
<accession>A0A2H9TFQ1</accession>
<evidence type="ECO:0000256" key="8">
    <source>
        <dbReference type="SAM" id="MobiDB-lite"/>
    </source>
</evidence>
<evidence type="ECO:0000256" key="5">
    <source>
        <dbReference type="ARBA" id="ARBA00023242"/>
    </source>
</evidence>
<keyword evidence="9" id="KW-0472">Membrane</keyword>
<reference evidence="11 12" key="1">
    <citation type="submission" date="2016-10" db="EMBL/GenBank/DDBJ databases">
        <title>The genome of Paramicrosporidium saccamoebae is the missing link in understanding Cryptomycota and Microsporidia evolution.</title>
        <authorList>
            <person name="Quandt C.A."/>
            <person name="Beaudet D."/>
            <person name="Corsaro D."/>
            <person name="Michel R."/>
            <person name="Corradi N."/>
            <person name="James T."/>
        </authorList>
    </citation>
    <scope>NUCLEOTIDE SEQUENCE [LARGE SCALE GENOMIC DNA]</scope>
    <source>
        <strain evidence="11 12">KSL3</strain>
    </source>
</reference>
<dbReference type="GO" id="GO:0000166">
    <property type="term" value="F:nucleotide binding"/>
    <property type="evidence" value="ECO:0007669"/>
    <property type="project" value="UniProtKB-KW"/>
</dbReference>
<evidence type="ECO:0000256" key="2">
    <source>
        <dbReference type="ARBA" id="ARBA00022499"/>
    </source>
</evidence>
<feature type="region of interest" description="Disordered" evidence="8">
    <location>
        <begin position="1011"/>
        <end position="1078"/>
    </location>
</feature>
<keyword evidence="7" id="KW-0630">Potassium</keyword>
<feature type="binding site" evidence="7">
    <location>
        <begin position="1342"/>
        <end position="1348"/>
    </location>
    <ligand>
        <name>(6S)-NADPHX</name>
        <dbReference type="ChEBI" id="CHEBI:64076"/>
    </ligand>
</feature>
<keyword evidence="12" id="KW-1185">Reference proteome</keyword>
<feature type="transmembrane region" description="Helical" evidence="9">
    <location>
        <begin position="1563"/>
        <end position="1581"/>
    </location>
</feature>
<organism evidence="11 12">
    <name type="scientific">Paramicrosporidium saccamoebae</name>
    <dbReference type="NCBI Taxonomy" id="1246581"/>
    <lineage>
        <taxon>Eukaryota</taxon>
        <taxon>Fungi</taxon>
        <taxon>Fungi incertae sedis</taxon>
        <taxon>Cryptomycota</taxon>
        <taxon>Cryptomycota incertae sedis</taxon>
        <taxon>Paramicrosporidium</taxon>
    </lineage>
</organism>
<dbReference type="OrthoDB" id="10064708at2759"/>
<dbReference type="EMBL" id="MTSL01000213">
    <property type="protein sequence ID" value="PJF16622.1"/>
    <property type="molecule type" value="Genomic_DNA"/>
</dbReference>
<dbReference type="InterPro" id="IPR029448">
    <property type="entry name" value="FANCD2"/>
</dbReference>
<feature type="compositionally biased region" description="Polar residues" evidence="8">
    <location>
        <begin position="1054"/>
        <end position="1064"/>
    </location>
</feature>
<feature type="binding site" evidence="7">
    <location>
        <position position="1338"/>
    </location>
    <ligand>
        <name>K(+)</name>
        <dbReference type="ChEBI" id="CHEBI:29103"/>
    </ligand>
</feature>
<proteinExistence type="inferred from homology"/>
<keyword evidence="9" id="KW-1133">Transmembrane helix</keyword>
<feature type="transmembrane region" description="Helical" evidence="9">
    <location>
        <begin position="1587"/>
        <end position="1609"/>
    </location>
</feature>
<evidence type="ECO:0000313" key="11">
    <source>
        <dbReference type="EMBL" id="PJF16622.1"/>
    </source>
</evidence>
<dbReference type="GO" id="GO:0031573">
    <property type="term" value="P:mitotic intra-S DNA damage checkpoint signaling"/>
    <property type="evidence" value="ECO:0007669"/>
    <property type="project" value="TreeGrafter"/>
</dbReference>
<gene>
    <name evidence="11" type="ORF">PSACC_03619</name>
</gene>
<dbReference type="InterPro" id="IPR036652">
    <property type="entry name" value="YjeF_N_dom_sf"/>
</dbReference>
<comment type="function">
    <text evidence="7">Catalyzes the epimerization of the S- and R-forms of NAD(P)HX, a damaged form of NAD(P)H that is a result of enzymatic or heat-dependent hydration. This is a prerequisite for the S-specific NAD(P)H-hydrate dehydratase to allow the repair of both epimers of NAD(P)HX.</text>
</comment>
<dbReference type="Pfam" id="PF14631">
    <property type="entry name" value="FancD2"/>
    <property type="match status" value="2"/>
</dbReference>
<feature type="transmembrane region" description="Helical" evidence="9">
    <location>
        <begin position="1527"/>
        <end position="1551"/>
    </location>
</feature>
<comment type="cofactor">
    <cofactor evidence="7">
        <name>K(+)</name>
        <dbReference type="ChEBI" id="CHEBI:29103"/>
    </cofactor>
    <text evidence="7">Binds 1 potassium ion per subunit.</text>
</comment>
<dbReference type="PANTHER" id="PTHR32086">
    <property type="entry name" value="FANCONI ANEMIA GROUP D2 PROTEIN"/>
    <property type="match status" value="1"/>
</dbReference>
<evidence type="ECO:0000256" key="1">
    <source>
        <dbReference type="ARBA" id="ARBA00004123"/>
    </source>
</evidence>
<dbReference type="SUPFAM" id="SSF52058">
    <property type="entry name" value="L domain-like"/>
    <property type="match status" value="1"/>
</dbReference>
<dbReference type="SMART" id="SM00446">
    <property type="entry name" value="LRRcap"/>
    <property type="match status" value="2"/>
</dbReference>
<dbReference type="Pfam" id="PF14360">
    <property type="entry name" value="PAP2_C"/>
    <property type="match status" value="1"/>
</dbReference>
<evidence type="ECO:0000256" key="9">
    <source>
        <dbReference type="SAM" id="Phobius"/>
    </source>
</evidence>
<dbReference type="GO" id="GO:0007129">
    <property type="term" value="P:homologous chromosome pairing at meiosis"/>
    <property type="evidence" value="ECO:0007669"/>
    <property type="project" value="TreeGrafter"/>
</dbReference>